<sequence>MRGVNYNLKSHMPCPFHVSRHPFNERISADSAVAVFSPDFSTEILTRETKQQIPFREKQVPKKKTFSELRSSVASSSNFSMEYDDLFETYPEEDQIHQHPIVRNRVGPYIENTSDESLTNMHDNNNVKDEEIIPMIGLSLVMKMKISDRTVRKITSTKAGKSEVVLTSAGNFGDNESLLLWRKEYTSSMDQRSYHLCLHSNEDELRKRLRTNRSVILSYRMKESKL</sequence>
<keyword evidence="1" id="KW-1185">Reference proteome</keyword>
<accession>A0A1I7XGY7</accession>
<protein>
    <submittedName>
        <fullName evidence="2">Uncharacterized protein</fullName>
    </submittedName>
</protein>
<organism evidence="1 2">
    <name type="scientific">Heterorhabditis bacteriophora</name>
    <name type="common">Entomopathogenic nematode worm</name>
    <dbReference type="NCBI Taxonomy" id="37862"/>
    <lineage>
        <taxon>Eukaryota</taxon>
        <taxon>Metazoa</taxon>
        <taxon>Ecdysozoa</taxon>
        <taxon>Nematoda</taxon>
        <taxon>Chromadorea</taxon>
        <taxon>Rhabditida</taxon>
        <taxon>Rhabditina</taxon>
        <taxon>Rhabditomorpha</taxon>
        <taxon>Strongyloidea</taxon>
        <taxon>Heterorhabditidae</taxon>
        <taxon>Heterorhabditis</taxon>
    </lineage>
</organism>
<evidence type="ECO:0000313" key="2">
    <source>
        <dbReference type="WBParaSite" id="Hba_16748"/>
    </source>
</evidence>
<dbReference type="Proteomes" id="UP000095283">
    <property type="component" value="Unplaced"/>
</dbReference>
<evidence type="ECO:0000313" key="1">
    <source>
        <dbReference type="Proteomes" id="UP000095283"/>
    </source>
</evidence>
<reference evidence="2" key="1">
    <citation type="submission" date="2016-11" db="UniProtKB">
        <authorList>
            <consortium name="WormBaseParasite"/>
        </authorList>
    </citation>
    <scope>IDENTIFICATION</scope>
</reference>
<dbReference type="AlphaFoldDB" id="A0A1I7XGY7"/>
<proteinExistence type="predicted"/>
<dbReference type="WBParaSite" id="Hba_16748">
    <property type="protein sequence ID" value="Hba_16748"/>
    <property type="gene ID" value="Hba_16748"/>
</dbReference>
<name>A0A1I7XGY7_HETBA</name>